<dbReference type="PROSITE" id="PS50835">
    <property type="entry name" value="IG_LIKE"/>
    <property type="match status" value="1"/>
</dbReference>
<feature type="region of interest" description="Disordered" evidence="4">
    <location>
        <begin position="245"/>
        <end position="271"/>
    </location>
</feature>
<protein>
    <recommendedName>
        <fullName evidence="5">Ig-like domain-containing protein</fullName>
    </recommendedName>
</protein>
<dbReference type="EMBL" id="JAFHDT010000021">
    <property type="protein sequence ID" value="KAI7794177.1"/>
    <property type="molecule type" value="Genomic_DNA"/>
</dbReference>
<comment type="subcellular location">
    <subcellularLocation>
        <location evidence="1">Membrane</location>
    </subcellularLocation>
</comment>
<comment type="caution">
    <text evidence="6">The sequence shown here is derived from an EMBL/GenBank/DDBJ whole genome shotgun (WGS) entry which is preliminary data.</text>
</comment>
<proteinExistence type="predicted"/>
<accession>A0A9W7WAX7</accession>
<dbReference type="GO" id="GO:0004888">
    <property type="term" value="F:transmembrane signaling receptor activity"/>
    <property type="evidence" value="ECO:0007669"/>
    <property type="project" value="TreeGrafter"/>
</dbReference>
<dbReference type="InterPro" id="IPR007110">
    <property type="entry name" value="Ig-like_dom"/>
</dbReference>
<dbReference type="SUPFAM" id="SSF48726">
    <property type="entry name" value="Immunoglobulin"/>
    <property type="match status" value="2"/>
</dbReference>
<feature type="domain" description="Ig-like" evidence="5">
    <location>
        <begin position="135"/>
        <end position="217"/>
    </location>
</feature>
<dbReference type="PANTHER" id="PTHR11860">
    <property type="entry name" value="POLYMERIC-IMMUNOGLOBULIN RECEPTOR"/>
    <property type="match status" value="1"/>
</dbReference>
<reference evidence="6" key="1">
    <citation type="submission" date="2021-02" db="EMBL/GenBank/DDBJ databases">
        <title>Comparative genomics reveals that relaxation of natural selection precedes convergent phenotypic evolution of cavefish.</title>
        <authorList>
            <person name="Peng Z."/>
        </authorList>
    </citation>
    <scope>NUCLEOTIDE SEQUENCE</scope>
    <source>
        <tissue evidence="6">Muscle</tissue>
    </source>
</reference>
<dbReference type="Proteomes" id="UP001059041">
    <property type="component" value="Linkage Group LG21"/>
</dbReference>
<organism evidence="6 7">
    <name type="scientific">Triplophysa rosa</name>
    <name type="common">Cave loach</name>
    <dbReference type="NCBI Taxonomy" id="992332"/>
    <lineage>
        <taxon>Eukaryota</taxon>
        <taxon>Metazoa</taxon>
        <taxon>Chordata</taxon>
        <taxon>Craniata</taxon>
        <taxon>Vertebrata</taxon>
        <taxon>Euteleostomi</taxon>
        <taxon>Actinopterygii</taxon>
        <taxon>Neopterygii</taxon>
        <taxon>Teleostei</taxon>
        <taxon>Ostariophysi</taxon>
        <taxon>Cypriniformes</taxon>
        <taxon>Nemacheilidae</taxon>
        <taxon>Triplophysa</taxon>
    </lineage>
</organism>
<keyword evidence="7" id="KW-1185">Reference proteome</keyword>
<dbReference type="GO" id="GO:0005886">
    <property type="term" value="C:plasma membrane"/>
    <property type="evidence" value="ECO:0007669"/>
    <property type="project" value="TreeGrafter"/>
</dbReference>
<keyword evidence="3" id="KW-0472">Membrane</keyword>
<evidence type="ECO:0000259" key="5">
    <source>
        <dbReference type="PROSITE" id="PS50835"/>
    </source>
</evidence>
<evidence type="ECO:0000313" key="6">
    <source>
        <dbReference type="EMBL" id="KAI7794177.1"/>
    </source>
</evidence>
<dbReference type="AlphaFoldDB" id="A0A9W7WAX7"/>
<gene>
    <name evidence="6" type="ORF">IRJ41_014816</name>
</gene>
<name>A0A9W7WAX7_TRIRA</name>
<keyword evidence="2" id="KW-0812">Transmembrane</keyword>
<dbReference type="InterPro" id="IPR050671">
    <property type="entry name" value="CD300_family_receptors"/>
</dbReference>
<dbReference type="Gene3D" id="2.60.40.10">
    <property type="entry name" value="Immunoglobulins"/>
    <property type="match status" value="2"/>
</dbReference>
<evidence type="ECO:0000256" key="3">
    <source>
        <dbReference type="ARBA" id="ARBA00023136"/>
    </source>
</evidence>
<dbReference type="InterPro" id="IPR013783">
    <property type="entry name" value="Ig-like_fold"/>
</dbReference>
<evidence type="ECO:0000256" key="1">
    <source>
        <dbReference type="ARBA" id="ARBA00004370"/>
    </source>
</evidence>
<feature type="compositionally biased region" description="Polar residues" evidence="4">
    <location>
        <begin position="255"/>
        <end position="271"/>
    </location>
</feature>
<sequence length="328" mass="37498">MPHTGSFCGWVFVCDKKWQGISVQLQCDKTMIQGTIGSTFSIICTYKTNQFRFNKKYWCAGDSRSSCKVLMDTDGFSLNRKRAQIIDAVSRGLTVRVRDLQLDDTGTYWVGIDKIYADIMLRIQVIVRNEAVINPNVWPLSSVEMTCWGQPVTFRCRSERGTDVRYTWYRVGHPNNIVLHHATDMNFHCSNSTESTQFFCSASNDFSRQNSEMFTVQHLQPANQGCMYLITSKTVSSYDCIRSTTSPSTTTQTSENLWSSATASDPSEGQNDTMCVNRTECFSWSGLPLWYECLRWLLSSAMFTVACVVHIWTKSRCRRVQGKHHKEI</sequence>
<evidence type="ECO:0000313" key="7">
    <source>
        <dbReference type="Proteomes" id="UP001059041"/>
    </source>
</evidence>
<evidence type="ECO:0000256" key="4">
    <source>
        <dbReference type="SAM" id="MobiDB-lite"/>
    </source>
</evidence>
<feature type="compositionally biased region" description="Low complexity" evidence="4">
    <location>
        <begin position="245"/>
        <end position="254"/>
    </location>
</feature>
<evidence type="ECO:0000256" key="2">
    <source>
        <dbReference type="ARBA" id="ARBA00022692"/>
    </source>
</evidence>
<dbReference type="PANTHER" id="PTHR11860:SF96">
    <property type="match status" value="1"/>
</dbReference>
<dbReference type="InterPro" id="IPR036179">
    <property type="entry name" value="Ig-like_dom_sf"/>
</dbReference>